<evidence type="ECO:0000256" key="4">
    <source>
        <dbReference type="SAM" id="MobiDB-lite"/>
    </source>
</evidence>
<dbReference type="InterPro" id="IPR029058">
    <property type="entry name" value="AB_hydrolase_fold"/>
</dbReference>
<accession>A0ABY9I3L9</accession>
<dbReference type="Proteomes" id="UP001229952">
    <property type="component" value="Chromosome"/>
</dbReference>
<dbReference type="InterPro" id="IPR013595">
    <property type="entry name" value="Pept_S33_TAP-like_C"/>
</dbReference>
<dbReference type="InterPro" id="IPR051601">
    <property type="entry name" value="Serine_prot/Carboxylest_S33"/>
</dbReference>
<comment type="similarity">
    <text evidence="1">Belongs to the peptidase S33 family.</text>
</comment>
<dbReference type="PANTHER" id="PTHR43248:SF29">
    <property type="entry name" value="TRIPEPTIDYL AMINOPEPTIDASE"/>
    <property type="match status" value="1"/>
</dbReference>
<dbReference type="GO" id="GO:0016787">
    <property type="term" value="F:hydrolase activity"/>
    <property type="evidence" value="ECO:0007669"/>
    <property type="project" value="UniProtKB-KW"/>
</dbReference>
<evidence type="ECO:0000313" key="7">
    <source>
        <dbReference type="EMBL" id="WLQ40812.1"/>
    </source>
</evidence>
<reference evidence="7 8" key="1">
    <citation type="submission" date="2023-03" db="EMBL/GenBank/DDBJ databases">
        <title>Isolation and description of six Streptomyces strains from soil environments, able to metabolize different microbial glucans.</title>
        <authorList>
            <person name="Widen T."/>
            <person name="Larsbrink J."/>
        </authorList>
    </citation>
    <scope>NUCLEOTIDE SEQUENCE [LARGE SCALE GENOMIC DNA]</scope>
    <source>
        <strain evidence="7 8">Mut2</strain>
    </source>
</reference>
<protein>
    <submittedName>
        <fullName evidence="7">Alpha/beta hydrolase</fullName>
    </submittedName>
</protein>
<feature type="region of interest" description="Disordered" evidence="4">
    <location>
        <begin position="29"/>
        <end position="65"/>
    </location>
</feature>
<dbReference type="PROSITE" id="PS51257">
    <property type="entry name" value="PROKAR_LIPOPROTEIN"/>
    <property type="match status" value="1"/>
</dbReference>
<feature type="chain" id="PRO_5046369885" evidence="5">
    <location>
        <begin position="23"/>
        <end position="527"/>
    </location>
</feature>
<dbReference type="PANTHER" id="PTHR43248">
    <property type="entry name" value="2-SUCCINYL-6-HYDROXY-2,4-CYCLOHEXADIENE-1-CARBOXYLATE SYNTHASE"/>
    <property type="match status" value="1"/>
</dbReference>
<dbReference type="RefSeq" id="WP_306087261.1">
    <property type="nucleotide sequence ID" value="NZ_CP120992.1"/>
</dbReference>
<feature type="domain" description="Peptidase S33 tripeptidyl aminopeptidase-like C-terminal" evidence="6">
    <location>
        <begin position="422"/>
        <end position="526"/>
    </location>
</feature>
<evidence type="ECO:0000259" key="6">
    <source>
        <dbReference type="Pfam" id="PF08386"/>
    </source>
</evidence>
<evidence type="ECO:0000256" key="2">
    <source>
        <dbReference type="ARBA" id="ARBA00022729"/>
    </source>
</evidence>
<dbReference type="EMBL" id="CP120992">
    <property type="protein sequence ID" value="WLQ40812.1"/>
    <property type="molecule type" value="Genomic_DNA"/>
</dbReference>
<name>A0ABY9I3L9_9ACTN</name>
<evidence type="ECO:0000256" key="3">
    <source>
        <dbReference type="ARBA" id="ARBA00022801"/>
    </source>
</evidence>
<feature type="compositionally biased region" description="Low complexity" evidence="4">
    <location>
        <begin position="39"/>
        <end position="53"/>
    </location>
</feature>
<keyword evidence="3 7" id="KW-0378">Hydrolase</keyword>
<organism evidence="7 8">
    <name type="scientific">Streptomyces laculatispora</name>
    <dbReference type="NCBI Taxonomy" id="887464"/>
    <lineage>
        <taxon>Bacteria</taxon>
        <taxon>Bacillati</taxon>
        <taxon>Actinomycetota</taxon>
        <taxon>Actinomycetes</taxon>
        <taxon>Kitasatosporales</taxon>
        <taxon>Streptomycetaceae</taxon>
        <taxon>Streptomyces</taxon>
    </lineage>
</organism>
<evidence type="ECO:0000256" key="5">
    <source>
        <dbReference type="SAM" id="SignalP"/>
    </source>
</evidence>
<dbReference type="Pfam" id="PF08386">
    <property type="entry name" value="Abhydrolase_4"/>
    <property type="match status" value="1"/>
</dbReference>
<evidence type="ECO:0000256" key="1">
    <source>
        <dbReference type="ARBA" id="ARBA00010088"/>
    </source>
</evidence>
<sequence>MVSYARAGALAAAALLLTGVLAGCEDTADDKPGKRADGSTAASPSAAASSTASGKPARLPALPGSLTSQRLDWNRCEAPEGGTAPGSDWRCAKVRVPLDYTEPDGAAIRIALIRKEARDKGRRLGSMLFNFGGPGGSGVSILPRAAGSYGKLNTRYDLVGFDPRGVAGSAGVRCRSDREQETANREVDMTPDTAAEEAAFMKDGADFGAGCERRSGKVLPFVGTTNAARDMDLIREVLGDRKLTYFGMSYGTELGGTYAHLFPANVGRTVLDAVVDPTADTVGHARNQTTGFQRALDNYLKDRGQDPEAGTRRIARLLARIDRKPLPTGSSRELNESLALTGIVMPLYSKGNWPFLTQALDEAEGGRGSMLLQLADSYNGRDGKGHYDTESHSQRAISCADSRARPTAAEAKALLPEFEKLSPVFGAFLAWDTAGWCSDWPVEGEHDTPEASAPGAGPILVVGTTGDPATPYEGARRMADELGTGVGVLLTNKGEGHGAYGGNTCVTSTVDTYFLDGKVPADGKTCS</sequence>
<dbReference type="SUPFAM" id="SSF53474">
    <property type="entry name" value="alpha/beta-Hydrolases"/>
    <property type="match status" value="1"/>
</dbReference>
<evidence type="ECO:0000313" key="8">
    <source>
        <dbReference type="Proteomes" id="UP001229952"/>
    </source>
</evidence>
<proteinExistence type="inferred from homology"/>
<dbReference type="Gene3D" id="3.40.50.1820">
    <property type="entry name" value="alpha/beta hydrolase"/>
    <property type="match status" value="1"/>
</dbReference>
<gene>
    <name evidence="7" type="ORF">P8A22_12970</name>
</gene>
<keyword evidence="8" id="KW-1185">Reference proteome</keyword>
<keyword evidence="2 5" id="KW-0732">Signal</keyword>
<feature type="signal peptide" evidence="5">
    <location>
        <begin position="1"/>
        <end position="22"/>
    </location>
</feature>